<dbReference type="EMBL" id="CP031223">
    <property type="protein sequence ID" value="QFF97563.1"/>
    <property type="molecule type" value="Genomic_DNA"/>
</dbReference>
<sequence length="88" mass="10060">MHRVKFMIKQFLKEPLWFKMLISTTLLASIVFSSSFFSDSVYFQSCSKLAAAIFFCAYGFKLRKSLKNSLILFILAGICIVLSILALY</sequence>
<evidence type="ECO:0000256" key="1">
    <source>
        <dbReference type="SAM" id="Phobius"/>
    </source>
</evidence>
<proteinExistence type="predicted"/>
<keyword evidence="3" id="KW-1185">Reference proteome</keyword>
<reference evidence="2 3" key="1">
    <citation type="submission" date="2018-07" db="EMBL/GenBank/DDBJ databases">
        <title>Complete genome sequence of Psychrobacillus sp. PB01, isolated from iceberg, and comparative genome analysis of Psychrobacillus strains.</title>
        <authorList>
            <person name="Lee P.C."/>
        </authorList>
    </citation>
    <scope>NUCLEOTIDE SEQUENCE [LARGE SCALE GENOMIC DNA]</scope>
    <source>
        <strain evidence="2 3">PB01</strain>
    </source>
</reference>
<keyword evidence="1" id="KW-0472">Membrane</keyword>
<dbReference type="RefSeq" id="WP_151698512.1">
    <property type="nucleotide sequence ID" value="NZ_CP031223.1"/>
</dbReference>
<feature type="transmembrane region" description="Helical" evidence="1">
    <location>
        <begin position="16"/>
        <end position="35"/>
    </location>
</feature>
<evidence type="ECO:0000313" key="2">
    <source>
        <dbReference type="EMBL" id="QFF97563.1"/>
    </source>
</evidence>
<evidence type="ECO:0000313" key="3">
    <source>
        <dbReference type="Proteomes" id="UP000325517"/>
    </source>
</evidence>
<evidence type="ECO:0008006" key="4">
    <source>
        <dbReference type="Google" id="ProtNLM"/>
    </source>
</evidence>
<accession>A0A5J6SJH4</accession>
<keyword evidence="1" id="KW-1133">Transmembrane helix</keyword>
<gene>
    <name evidence="2" type="ORF">PB01_01330</name>
</gene>
<dbReference type="OrthoDB" id="2918659at2"/>
<protein>
    <recommendedName>
        <fullName evidence="4">DUF3953 domain-containing protein</fullName>
    </recommendedName>
</protein>
<organism evidence="2 3">
    <name type="scientific">Psychrobacillus glaciei</name>
    <dbReference type="NCBI Taxonomy" id="2283160"/>
    <lineage>
        <taxon>Bacteria</taxon>
        <taxon>Bacillati</taxon>
        <taxon>Bacillota</taxon>
        <taxon>Bacilli</taxon>
        <taxon>Bacillales</taxon>
        <taxon>Bacillaceae</taxon>
        <taxon>Psychrobacillus</taxon>
    </lineage>
</organism>
<dbReference type="KEGG" id="psyo:PB01_01330"/>
<name>A0A5J6SJH4_9BACI</name>
<dbReference type="Proteomes" id="UP000325517">
    <property type="component" value="Chromosome"/>
</dbReference>
<keyword evidence="1" id="KW-0812">Transmembrane</keyword>
<feature type="transmembrane region" description="Helical" evidence="1">
    <location>
        <begin position="70"/>
        <end position="87"/>
    </location>
</feature>
<dbReference type="AlphaFoldDB" id="A0A5J6SJH4"/>